<gene>
    <name evidence="2" type="ORF">TTEB3V08_LOCUS1237</name>
</gene>
<reference evidence="2" key="1">
    <citation type="submission" date="2020-11" db="EMBL/GenBank/DDBJ databases">
        <authorList>
            <person name="Tran Van P."/>
        </authorList>
    </citation>
    <scope>NUCLEOTIDE SEQUENCE</scope>
</reference>
<evidence type="ECO:0000256" key="1">
    <source>
        <dbReference type="SAM" id="MobiDB-lite"/>
    </source>
</evidence>
<accession>A0A7R9FGJ6</accession>
<feature type="region of interest" description="Disordered" evidence="1">
    <location>
        <begin position="112"/>
        <end position="136"/>
    </location>
</feature>
<dbReference type="EMBL" id="OE000256">
    <property type="protein sequence ID" value="CAD7453085.1"/>
    <property type="molecule type" value="Genomic_DNA"/>
</dbReference>
<evidence type="ECO:0000313" key="2">
    <source>
        <dbReference type="EMBL" id="CAD7453085.1"/>
    </source>
</evidence>
<sequence>MEGSRVVLMKQRREVTEVHPRHARVLRGSAMLLNGFVVVQGRQVEQAGCSSPTSLILRIQLGVEEVLKERDSMTCRHPIKRKTRTFTDCCCCCGAATWVELFDAVRRRRGRSAAARGDTSEEDEDLGLPRSPCNSPTTADVLLEKGGLKTTNARLRNIHVTLSICWHSSTEWQVGYNLCVCQWSKKPVVRTVSQKQPEFTWASPFKDSSLRYNARTRFRIDLDSQNDYLIARTCLNDGCRLFF</sequence>
<protein>
    <submittedName>
        <fullName evidence="2">Uncharacterized protein</fullName>
    </submittedName>
</protein>
<proteinExistence type="predicted"/>
<organism evidence="2">
    <name type="scientific">Timema tahoe</name>
    <dbReference type="NCBI Taxonomy" id="61484"/>
    <lineage>
        <taxon>Eukaryota</taxon>
        <taxon>Metazoa</taxon>
        <taxon>Ecdysozoa</taxon>
        <taxon>Arthropoda</taxon>
        <taxon>Hexapoda</taxon>
        <taxon>Insecta</taxon>
        <taxon>Pterygota</taxon>
        <taxon>Neoptera</taxon>
        <taxon>Polyneoptera</taxon>
        <taxon>Phasmatodea</taxon>
        <taxon>Timematodea</taxon>
        <taxon>Timematoidea</taxon>
        <taxon>Timematidae</taxon>
        <taxon>Timema</taxon>
    </lineage>
</organism>
<name>A0A7R9FGJ6_9NEOP</name>
<dbReference type="AlphaFoldDB" id="A0A7R9FGJ6"/>